<dbReference type="InterPro" id="IPR000847">
    <property type="entry name" value="LysR_HTH_N"/>
</dbReference>
<proteinExistence type="inferred from homology"/>
<reference evidence="7" key="1">
    <citation type="journal article" date="2015" name="BMC Genomics">
        <title>Comparative genomics of Fructobacillus spp. and Leuconostoc spp. reveals niche-specific evolution of Fructobacillus spp.</title>
        <authorList>
            <person name="Endo A."/>
            <person name="Tanizawa Y."/>
            <person name="Tanaka N."/>
            <person name="Maeno S."/>
            <person name="Kumar H."/>
            <person name="Shiwa Y."/>
            <person name="Okada S."/>
            <person name="Yoshikawa H."/>
            <person name="Dicks L."/>
            <person name="Nakagawa J."/>
            <person name="Arita M."/>
        </authorList>
    </citation>
    <scope>NUCLEOTIDE SEQUENCE [LARGE SCALE GENOMIC DNA]</scope>
    <source>
        <strain evidence="7">F214-1</strain>
    </source>
</reference>
<name>A0A3F3HHR2_9LACO</name>
<comment type="similarity">
    <text evidence="1">Belongs to the LysR transcriptional regulatory family.</text>
</comment>
<dbReference type="EMBL" id="DF968085">
    <property type="protein sequence ID" value="GAP04793.1"/>
    <property type="molecule type" value="Genomic_DNA"/>
</dbReference>
<dbReference type="GO" id="GO:0003677">
    <property type="term" value="F:DNA binding"/>
    <property type="evidence" value="ECO:0007669"/>
    <property type="project" value="UniProtKB-KW"/>
</dbReference>
<evidence type="ECO:0000313" key="8">
    <source>
        <dbReference type="Proteomes" id="UP001314262"/>
    </source>
</evidence>
<dbReference type="STRING" id="709323.GCA_001047135_01358"/>
<dbReference type="Proteomes" id="UP000064514">
    <property type="component" value="Unassembled WGS sequence"/>
</dbReference>
<dbReference type="Gene3D" id="1.10.10.10">
    <property type="entry name" value="Winged helix-like DNA-binding domain superfamily/Winged helix DNA-binding domain"/>
    <property type="match status" value="1"/>
</dbReference>
<dbReference type="Pfam" id="PF03466">
    <property type="entry name" value="LysR_substrate"/>
    <property type="match status" value="1"/>
</dbReference>
<evidence type="ECO:0000313" key="7">
    <source>
        <dbReference type="EMBL" id="GAP04793.1"/>
    </source>
</evidence>
<dbReference type="InterPro" id="IPR005119">
    <property type="entry name" value="LysR_subst-bd"/>
</dbReference>
<organism evidence="7">
    <name type="scientific">Fructobacillus tropaeoli</name>
    <dbReference type="NCBI Taxonomy" id="709323"/>
    <lineage>
        <taxon>Bacteria</taxon>
        <taxon>Bacillati</taxon>
        <taxon>Bacillota</taxon>
        <taxon>Bacilli</taxon>
        <taxon>Lactobacillales</taxon>
        <taxon>Lactobacillaceae</taxon>
        <taxon>Fructobacillus</taxon>
    </lineage>
</organism>
<dbReference type="GO" id="GO:0003700">
    <property type="term" value="F:DNA-binding transcription factor activity"/>
    <property type="evidence" value="ECO:0007669"/>
    <property type="project" value="InterPro"/>
</dbReference>
<accession>A0A3F3HHR2</accession>
<evidence type="ECO:0000256" key="3">
    <source>
        <dbReference type="ARBA" id="ARBA00023125"/>
    </source>
</evidence>
<dbReference type="PROSITE" id="PS50931">
    <property type="entry name" value="HTH_LYSR"/>
    <property type="match status" value="1"/>
</dbReference>
<dbReference type="PANTHER" id="PTHR30419">
    <property type="entry name" value="HTH-TYPE TRANSCRIPTIONAL REGULATOR YBHD"/>
    <property type="match status" value="1"/>
</dbReference>
<dbReference type="Proteomes" id="UP001314262">
    <property type="component" value="Unassembled WGS sequence"/>
</dbReference>
<reference evidence="6 8" key="2">
    <citation type="submission" date="2023-10" db="EMBL/GenBank/DDBJ databases">
        <authorList>
            <person name="Botero Cardona J."/>
        </authorList>
    </citation>
    <scope>NUCLEOTIDE SEQUENCE [LARGE SCALE GENOMIC DNA]</scope>
    <source>
        <strain evidence="6 8">R-53137</strain>
    </source>
</reference>
<dbReference type="InterPro" id="IPR036388">
    <property type="entry name" value="WH-like_DNA-bd_sf"/>
</dbReference>
<protein>
    <submittedName>
        <fullName evidence="6">LysR family (LysR)</fullName>
    </submittedName>
    <submittedName>
        <fullName evidence="7">Malolactic fermentation system transcription activator</fullName>
    </submittedName>
</protein>
<evidence type="ECO:0000256" key="1">
    <source>
        <dbReference type="ARBA" id="ARBA00009437"/>
    </source>
</evidence>
<evidence type="ECO:0000313" key="6">
    <source>
        <dbReference type="EMBL" id="CAK1253342.1"/>
    </source>
</evidence>
<evidence type="ECO:0000256" key="2">
    <source>
        <dbReference type="ARBA" id="ARBA00023015"/>
    </source>
</evidence>
<dbReference type="Gene3D" id="3.40.190.290">
    <property type="match status" value="1"/>
</dbReference>
<dbReference type="AlphaFoldDB" id="A0A3F3HHR2"/>
<keyword evidence="3" id="KW-0238">DNA-binding</keyword>
<dbReference type="GO" id="GO:0005829">
    <property type="term" value="C:cytosol"/>
    <property type="evidence" value="ECO:0007669"/>
    <property type="project" value="TreeGrafter"/>
</dbReference>
<keyword evidence="2" id="KW-0805">Transcription regulation</keyword>
<evidence type="ECO:0000259" key="5">
    <source>
        <dbReference type="PROSITE" id="PS50931"/>
    </source>
</evidence>
<dbReference type="RefSeq" id="WP_158531876.1">
    <property type="nucleotide sequence ID" value="NZ_BOJU01000006.1"/>
</dbReference>
<dbReference type="SUPFAM" id="SSF53850">
    <property type="entry name" value="Periplasmic binding protein-like II"/>
    <property type="match status" value="1"/>
</dbReference>
<dbReference type="SUPFAM" id="SSF46785">
    <property type="entry name" value="Winged helix' DNA-binding domain"/>
    <property type="match status" value="1"/>
</dbReference>
<dbReference type="InterPro" id="IPR036390">
    <property type="entry name" value="WH_DNA-bd_sf"/>
</dbReference>
<dbReference type="InterPro" id="IPR050950">
    <property type="entry name" value="HTH-type_LysR_regulators"/>
</dbReference>
<keyword evidence="8" id="KW-1185">Reference proteome</keyword>
<dbReference type="Pfam" id="PF00126">
    <property type="entry name" value="HTH_1"/>
    <property type="match status" value="1"/>
</dbReference>
<evidence type="ECO:0000256" key="4">
    <source>
        <dbReference type="ARBA" id="ARBA00023163"/>
    </source>
</evidence>
<dbReference type="PRINTS" id="PR00039">
    <property type="entry name" value="HTHLYSR"/>
</dbReference>
<dbReference type="EMBL" id="CAUZLT010000006">
    <property type="protein sequence ID" value="CAK1253342.1"/>
    <property type="molecule type" value="Genomic_DNA"/>
</dbReference>
<dbReference type="PANTHER" id="PTHR30419:SF8">
    <property type="entry name" value="NITROGEN ASSIMILATION TRANSCRIPTIONAL ACTIVATOR-RELATED"/>
    <property type="match status" value="1"/>
</dbReference>
<feature type="domain" description="HTH lysR-type" evidence="5">
    <location>
        <begin position="1"/>
        <end position="60"/>
    </location>
</feature>
<keyword evidence="4" id="KW-0804">Transcription</keyword>
<gene>
    <name evidence="7" type="primary">mleR</name>
    <name evidence="7" type="ORF">FTRO_0080640</name>
    <name evidence="6" type="ORF">R53137_KAKDMLNK_01477</name>
</gene>
<sequence length="305" mass="34164">MRITDLQYYLALATYRNFSQVSEKFGISQPTVSLAMQRLEKELGAKLILRQAAHKNVTLTHAGEVLRQHATLIVEQYQVAQTEIKRDSEESLLIGLPPIIQVAYFPAIATVLSDDSLAHLKTVEVGAQEAIDQLKNGELDASFVGYLDDIDQSEFNLIAFDEQPFAILAADDYPLVQKGSVSFEEIKDERFILLKGNFVHTQAFDQLARAAHFHANVLFNSSEPYGILSLIRQNRGIGFMVHHPALTFPGVTALPITDDDQPMFKVGFAYRKDIVLTDAQQRIFDELLAATKIGRPDHRTPPLEE</sequence>